<dbReference type="EMBL" id="ML121604">
    <property type="protein sequence ID" value="RPB18916.1"/>
    <property type="molecule type" value="Genomic_DNA"/>
</dbReference>
<dbReference type="GO" id="GO:0004633">
    <property type="term" value="F:phosphopantothenoylcysteine decarboxylase activity"/>
    <property type="evidence" value="ECO:0007669"/>
    <property type="project" value="TreeGrafter"/>
</dbReference>
<dbReference type="PANTHER" id="PTHR14359:SF6">
    <property type="entry name" value="PHOSPHOPANTOTHENOYLCYSTEINE DECARBOXYLASE"/>
    <property type="match status" value="1"/>
</dbReference>
<dbReference type="InterPro" id="IPR036551">
    <property type="entry name" value="Flavin_trans-like"/>
</dbReference>
<dbReference type="STRING" id="1051890.A0A3N4L8I7"/>
<evidence type="ECO:0000256" key="2">
    <source>
        <dbReference type="ARBA" id="ARBA00038350"/>
    </source>
</evidence>
<dbReference type="OrthoDB" id="1532798at2759"/>
<sequence length="230" mass="25936">MDPWANNVQFYAPASSTPRTKKHLLLACTGSIIAKKVSDMLTALTPYSPHLNIHVIITPSAIRFLPYTLTHPSPGAAIPTIFPIVSRAWTDADQWIQWTRFGDPLLHIELRQWADLLVIAPLDADFLAKIVSGCVQGVLGGVVRAWDVQKTIMVAPAMDAFTWKHPVMGEQIDVLKNRWDWVEVLEPIPERFQGANTDTDVMREWWEVVGYVIKELGLEGKEQEAVRAFR</sequence>
<name>A0A3N4L8I7_9PEZI</name>
<dbReference type="Gene3D" id="3.40.50.1950">
    <property type="entry name" value="Flavin prenyltransferase-like"/>
    <property type="match status" value="1"/>
</dbReference>
<evidence type="ECO:0000259" key="3">
    <source>
        <dbReference type="Pfam" id="PF02441"/>
    </source>
</evidence>
<dbReference type="InterPro" id="IPR003382">
    <property type="entry name" value="Flavoprotein"/>
</dbReference>
<protein>
    <submittedName>
        <fullName evidence="4">Flavo protein</fullName>
    </submittedName>
</protein>
<comment type="similarity">
    <text evidence="2">Belongs to the HFCD (homooligomeric flavin containing Cys decarboxylase) superfamily.</text>
</comment>
<accession>A0A3N4L8I7</accession>
<dbReference type="Pfam" id="PF02441">
    <property type="entry name" value="Flavoprotein"/>
    <property type="match status" value="1"/>
</dbReference>
<proteinExistence type="inferred from homology"/>
<dbReference type="InParanoid" id="A0A3N4L8I7"/>
<dbReference type="SUPFAM" id="SSF52507">
    <property type="entry name" value="Homo-oligomeric flavin-containing Cys decarboxylases, HFCD"/>
    <property type="match status" value="1"/>
</dbReference>
<evidence type="ECO:0000313" key="5">
    <source>
        <dbReference type="Proteomes" id="UP000267821"/>
    </source>
</evidence>
<evidence type="ECO:0000313" key="4">
    <source>
        <dbReference type="EMBL" id="RPB18916.1"/>
    </source>
</evidence>
<dbReference type="GO" id="GO:0071513">
    <property type="term" value="C:phosphopantothenoylcysteine decarboxylase complex"/>
    <property type="evidence" value="ECO:0007669"/>
    <property type="project" value="TreeGrafter"/>
</dbReference>
<keyword evidence="1" id="KW-0173">Coenzyme A biosynthesis</keyword>
<dbReference type="GO" id="GO:0015937">
    <property type="term" value="P:coenzyme A biosynthetic process"/>
    <property type="evidence" value="ECO:0007669"/>
    <property type="project" value="UniProtKB-KW"/>
</dbReference>
<evidence type="ECO:0000256" key="1">
    <source>
        <dbReference type="ARBA" id="ARBA00022993"/>
    </source>
</evidence>
<dbReference type="PANTHER" id="PTHR14359">
    <property type="entry name" value="HOMO-OLIGOMERIC FLAVIN CONTAINING CYS DECARBOXYLASE FAMILY"/>
    <property type="match status" value="1"/>
</dbReference>
<reference evidence="4 5" key="1">
    <citation type="journal article" date="2018" name="Nat. Ecol. Evol.">
        <title>Pezizomycetes genomes reveal the molecular basis of ectomycorrhizal truffle lifestyle.</title>
        <authorList>
            <person name="Murat C."/>
            <person name="Payen T."/>
            <person name="Noel B."/>
            <person name="Kuo A."/>
            <person name="Morin E."/>
            <person name="Chen J."/>
            <person name="Kohler A."/>
            <person name="Krizsan K."/>
            <person name="Balestrini R."/>
            <person name="Da Silva C."/>
            <person name="Montanini B."/>
            <person name="Hainaut M."/>
            <person name="Levati E."/>
            <person name="Barry K.W."/>
            <person name="Belfiori B."/>
            <person name="Cichocki N."/>
            <person name="Clum A."/>
            <person name="Dockter R.B."/>
            <person name="Fauchery L."/>
            <person name="Guy J."/>
            <person name="Iotti M."/>
            <person name="Le Tacon F."/>
            <person name="Lindquist E.A."/>
            <person name="Lipzen A."/>
            <person name="Malagnac F."/>
            <person name="Mello A."/>
            <person name="Molinier V."/>
            <person name="Miyauchi S."/>
            <person name="Poulain J."/>
            <person name="Riccioni C."/>
            <person name="Rubini A."/>
            <person name="Sitrit Y."/>
            <person name="Splivallo R."/>
            <person name="Traeger S."/>
            <person name="Wang M."/>
            <person name="Zifcakova L."/>
            <person name="Wipf D."/>
            <person name="Zambonelli A."/>
            <person name="Paolocci F."/>
            <person name="Nowrousian M."/>
            <person name="Ottonello S."/>
            <person name="Baldrian P."/>
            <person name="Spatafora J.W."/>
            <person name="Henrissat B."/>
            <person name="Nagy L.G."/>
            <person name="Aury J.M."/>
            <person name="Wincker P."/>
            <person name="Grigoriev I.V."/>
            <person name="Bonfante P."/>
            <person name="Martin F.M."/>
        </authorList>
    </citation>
    <scope>NUCLEOTIDE SEQUENCE [LARGE SCALE GENOMIC DNA]</scope>
    <source>
        <strain evidence="4 5">ATCC MYA-4762</strain>
    </source>
</reference>
<organism evidence="4 5">
    <name type="scientific">Terfezia boudieri ATCC MYA-4762</name>
    <dbReference type="NCBI Taxonomy" id="1051890"/>
    <lineage>
        <taxon>Eukaryota</taxon>
        <taxon>Fungi</taxon>
        <taxon>Dikarya</taxon>
        <taxon>Ascomycota</taxon>
        <taxon>Pezizomycotina</taxon>
        <taxon>Pezizomycetes</taxon>
        <taxon>Pezizales</taxon>
        <taxon>Pezizaceae</taxon>
        <taxon>Terfezia</taxon>
    </lineage>
</organism>
<dbReference type="Proteomes" id="UP000267821">
    <property type="component" value="Unassembled WGS sequence"/>
</dbReference>
<keyword evidence="5" id="KW-1185">Reference proteome</keyword>
<feature type="domain" description="Flavoprotein" evidence="3">
    <location>
        <begin position="22"/>
        <end position="214"/>
    </location>
</feature>
<gene>
    <name evidence="4" type="ORF">L211DRAFT_795395</name>
</gene>
<dbReference type="GO" id="GO:0010181">
    <property type="term" value="F:FMN binding"/>
    <property type="evidence" value="ECO:0007669"/>
    <property type="project" value="TreeGrafter"/>
</dbReference>
<dbReference type="AlphaFoldDB" id="A0A3N4L8I7"/>